<keyword evidence="4" id="KW-0804">Transcription</keyword>
<evidence type="ECO:0000256" key="1">
    <source>
        <dbReference type="ARBA" id="ARBA00010641"/>
    </source>
</evidence>
<evidence type="ECO:0000259" key="5">
    <source>
        <dbReference type="Pfam" id="PF08281"/>
    </source>
</evidence>
<dbReference type="EMBL" id="FWXT01000002">
    <property type="protein sequence ID" value="SMC88767.1"/>
    <property type="molecule type" value="Genomic_DNA"/>
</dbReference>
<evidence type="ECO:0000256" key="4">
    <source>
        <dbReference type="ARBA" id="ARBA00023163"/>
    </source>
</evidence>
<dbReference type="Proteomes" id="UP000192756">
    <property type="component" value="Unassembled WGS sequence"/>
</dbReference>
<dbReference type="InterPro" id="IPR014284">
    <property type="entry name" value="RNA_pol_sigma-70_dom"/>
</dbReference>
<dbReference type="OrthoDB" id="1097528at2"/>
<dbReference type="STRING" id="151894.SAMN04488524_3237"/>
<keyword evidence="2" id="KW-0805">Transcription regulation</keyword>
<name>A0A1W2CU51_9SPHI</name>
<dbReference type="InterPro" id="IPR013249">
    <property type="entry name" value="RNA_pol_sigma70_r4_t2"/>
</dbReference>
<dbReference type="Pfam" id="PF08281">
    <property type="entry name" value="Sigma70_r4_2"/>
    <property type="match status" value="1"/>
</dbReference>
<evidence type="ECO:0000313" key="7">
    <source>
        <dbReference type="Proteomes" id="UP000192756"/>
    </source>
</evidence>
<keyword evidence="7" id="KW-1185">Reference proteome</keyword>
<reference evidence="7" key="1">
    <citation type="submission" date="2017-04" db="EMBL/GenBank/DDBJ databases">
        <authorList>
            <person name="Varghese N."/>
            <person name="Submissions S."/>
        </authorList>
    </citation>
    <scope>NUCLEOTIDE SEQUENCE [LARGE SCALE GENOMIC DNA]</scope>
    <source>
        <strain evidence="7">DSM 12126</strain>
    </source>
</reference>
<evidence type="ECO:0000256" key="3">
    <source>
        <dbReference type="ARBA" id="ARBA00023082"/>
    </source>
</evidence>
<dbReference type="GO" id="GO:0006352">
    <property type="term" value="P:DNA-templated transcription initiation"/>
    <property type="evidence" value="ECO:0007669"/>
    <property type="project" value="InterPro"/>
</dbReference>
<dbReference type="InterPro" id="IPR039425">
    <property type="entry name" value="RNA_pol_sigma-70-like"/>
</dbReference>
<dbReference type="NCBIfam" id="TIGR02937">
    <property type="entry name" value="sigma70-ECF"/>
    <property type="match status" value="1"/>
</dbReference>
<proteinExistence type="inferred from homology"/>
<feature type="domain" description="RNA polymerase sigma factor 70 region 4 type 2" evidence="5">
    <location>
        <begin position="126"/>
        <end position="178"/>
    </location>
</feature>
<dbReference type="InterPro" id="IPR013324">
    <property type="entry name" value="RNA_pol_sigma_r3/r4-like"/>
</dbReference>
<evidence type="ECO:0000256" key="2">
    <source>
        <dbReference type="ARBA" id="ARBA00023015"/>
    </source>
</evidence>
<dbReference type="PANTHER" id="PTHR43133:SF46">
    <property type="entry name" value="RNA POLYMERASE SIGMA-70 FACTOR ECF SUBFAMILY"/>
    <property type="match status" value="1"/>
</dbReference>
<keyword evidence="3" id="KW-0731">Sigma factor</keyword>
<dbReference type="SUPFAM" id="SSF88659">
    <property type="entry name" value="Sigma3 and sigma4 domains of RNA polymerase sigma factors"/>
    <property type="match status" value="1"/>
</dbReference>
<dbReference type="InterPro" id="IPR014327">
    <property type="entry name" value="RNA_pol_sigma70_bacteroid"/>
</dbReference>
<protein>
    <submittedName>
        <fullName evidence="6">RNA polymerase sigma-70 factor, ECF subfamily</fullName>
    </submittedName>
</protein>
<dbReference type="NCBIfam" id="TIGR02985">
    <property type="entry name" value="Sig70_bacteroi1"/>
    <property type="match status" value="1"/>
</dbReference>
<dbReference type="PANTHER" id="PTHR43133">
    <property type="entry name" value="RNA POLYMERASE ECF-TYPE SIGMA FACTO"/>
    <property type="match status" value="1"/>
</dbReference>
<dbReference type="InterPro" id="IPR013325">
    <property type="entry name" value="RNA_pol_sigma_r2"/>
</dbReference>
<evidence type="ECO:0000313" key="6">
    <source>
        <dbReference type="EMBL" id="SMC88767.1"/>
    </source>
</evidence>
<dbReference type="PRINTS" id="PR00038">
    <property type="entry name" value="HTHLUXR"/>
</dbReference>
<dbReference type="SUPFAM" id="SSF88946">
    <property type="entry name" value="Sigma2 domain of RNA polymerase sigma factors"/>
    <property type="match status" value="1"/>
</dbReference>
<organism evidence="6 7">
    <name type="scientific">Pedobacter africanus</name>
    <dbReference type="NCBI Taxonomy" id="151894"/>
    <lineage>
        <taxon>Bacteria</taxon>
        <taxon>Pseudomonadati</taxon>
        <taxon>Bacteroidota</taxon>
        <taxon>Sphingobacteriia</taxon>
        <taxon>Sphingobacteriales</taxon>
        <taxon>Sphingobacteriaceae</taxon>
        <taxon>Pedobacter</taxon>
    </lineage>
</organism>
<dbReference type="GO" id="GO:0003677">
    <property type="term" value="F:DNA binding"/>
    <property type="evidence" value="ECO:0007669"/>
    <property type="project" value="InterPro"/>
</dbReference>
<dbReference type="InterPro" id="IPR036388">
    <property type="entry name" value="WH-like_DNA-bd_sf"/>
</dbReference>
<sequence>MDKYAKLSDLDLIGLLKQQDEAAFTEIYNRYWKKLFTAAANKVPDFNEAEDIVQKIFITIWDRRSVIEIKSSLASYLAVSVKYHVFKSLDCSFRQKHFKDEKAANAVLEISDDSTRQWLEFQEIRKRLEQLVAELPEKCKLVYQLSRDKGYSQKQIAEELNISEKTVEAHLGKALKSLKTGLRSFFITL</sequence>
<dbReference type="AlphaFoldDB" id="A0A1W2CU51"/>
<accession>A0A1W2CU51</accession>
<dbReference type="GO" id="GO:0016987">
    <property type="term" value="F:sigma factor activity"/>
    <property type="evidence" value="ECO:0007669"/>
    <property type="project" value="UniProtKB-KW"/>
</dbReference>
<dbReference type="Gene3D" id="1.10.10.10">
    <property type="entry name" value="Winged helix-like DNA-binding domain superfamily/Winged helix DNA-binding domain"/>
    <property type="match status" value="1"/>
</dbReference>
<dbReference type="CDD" id="cd06171">
    <property type="entry name" value="Sigma70_r4"/>
    <property type="match status" value="1"/>
</dbReference>
<comment type="similarity">
    <text evidence="1">Belongs to the sigma-70 factor family. ECF subfamily.</text>
</comment>
<dbReference type="Gene3D" id="1.10.1740.10">
    <property type="match status" value="1"/>
</dbReference>
<dbReference type="InterPro" id="IPR000792">
    <property type="entry name" value="Tscrpt_reg_LuxR_C"/>
</dbReference>
<dbReference type="RefSeq" id="WP_084240031.1">
    <property type="nucleotide sequence ID" value="NZ_FWXT01000002.1"/>
</dbReference>
<gene>
    <name evidence="6" type="ORF">SAMN04488524_3237</name>
</gene>